<feature type="signal peptide" evidence="2">
    <location>
        <begin position="1"/>
        <end position="19"/>
    </location>
</feature>
<accession>A0A1F6ESB9</accession>
<dbReference type="PROSITE" id="PS51257">
    <property type="entry name" value="PROKAR_LIPOPROTEIN"/>
    <property type="match status" value="1"/>
</dbReference>
<dbReference type="Proteomes" id="UP000176714">
    <property type="component" value="Unassembled WGS sequence"/>
</dbReference>
<dbReference type="AlphaFoldDB" id="A0A1F6ESB9"/>
<evidence type="ECO:0000313" key="3">
    <source>
        <dbReference type="EMBL" id="OGG76342.1"/>
    </source>
</evidence>
<comment type="caution">
    <text evidence="3">The sequence shown here is derived from an EMBL/GenBank/DDBJ whole genome shotgun (WGS) entry which is preliminary data.</text>
</comment>
<proteinExistence type="predicted"/>
<gene>
    <name evidence="3" type="ORF">A2950_01565</name>
</gene>
<evidence type="ECO:0000256" key="2">
    <source>
        <dbReference type="SAM" id="SignalP"/>
    </source>
</evidence>
<name>A0A1F6ESB9_9BACT</name>
<evidence type="ECO:0000313" key="4">
    <source>
        <dbReference type="Proteomes" id="UP000176714"/>
    </source>
</evidence>
<keyword evidence="2" id="KW-0732">Signal</keyword>
<sequence>MRSKLLFGLAIVAMLGLTACGTNPPNTMRGQPAEENPPKAIAAVAEVPASQFTSRYKVVIYPGSEEKFNPKPSLTLKEFNILSQFDWYCAKQASEMEGELQEMLKQGATYGGFQGVFGALGYKLGFGSLINPGDYLIAIGLTAFGGGLGSGKITFETAMAVLQGYCVTGMVYKADQLEGKLSRLWIVPLYTGGARVPAVSNRPAPTYSDTRGRRIAPLPR</sequence>
<feature type="chain" id="PRO_5009524222" description="Lipoprotein" evidence="2">
    <location>
        <begin position="20"/>
        <end position="220"/>
    </location>
</feature>
<reference evidence="3 4" key="1">
    <citation type="journal article" date="2016" name="Nat. Commun.">
        <title>Thousands of microbial genomes shed light on interconnected biogeochemical processes in an aquifer system.</title>
        <authorList>
            <person name="Anantharaman K."/>
            <person name="Brown C.T."/>
            <person name="Hug L.A."/>
            <person name="Sharon I."/>
            <person name="Castelle C.J."/>
            <person name="Probst A.J."/>
            <person name="Thomas B.C."/>
            <person name="Singh A."/>
            <person name="Wilkins M.J."/>
            <person name="Karaoz U."/>
            <person name="Brodie E.L."/>
            <person name="Williams K.H."/>
            <person name="Hubbard S.S."/>
            <person name="Banfield J.F."/>
        </authorList>
    </citation>
    <scope>NUCLEOTIDE SEQUENCE [LARGE SCALE GENOMIC DNA]</scope>
</reference>
<protein>
    <recommendedName>
        <fullName evidence="5">Lipoprotein</fullName>
    </recommendedName>
</protein>
<dbReference type="EMBL" id="MFMD01000032">
    <property type="protein sequence ID" value="OGG76342.1"/>
    <property type="molecule type" value="Genomic_DNA"/>
</dbReference>
<evidence type="ECO:0000256" key="1">
    <source>
        <dbReference type="SAM" id="MobiDB-lite"/>
    </source>
</evidence>
<evidence type="ECO:0008006" key="5">
    <source>
        <dbReference type="Google" id="ProtNLM"/>
    </source>
</evidence>
<feature type="region of interest" description="Disordered" evidence="1">
    <location>
        <begin position="201"/>
        <end position="220"/>
    </location>
</feature>
<organism evidence="3 4">
    <name type="scientific">Candidatus Kaiserbacteria bacterium RIFCSPLOWO2_01_FULL_55_19</name>
    <dbReference type="NCBI Taxonomy" id="1798516"/>
    <lineage>
        <taxon>Bacteria</taxon>
        <taxon>Candidatus Kaiseribacteriota</taxon>
    </lineage>
</organism>